<dbReference type="Ensembl" id="ENSACIT00000006278.1">
    <property type="protein sequence ID" value="ENSACIP00000006096.1"/>
    <property type="gene ID" value="ENSACIG00000004801.1"/>
</dbReference>
<sequence>MSCSLFEFCRLQEFKTVRDFLFRNQKTEPVEEKRQTGNVSVGGWRSAASNSSDSISDSSSQHYKSDLKTLWSRGRAAKASTSQLN</sequence>
<keyword evidence="3" id="KW-1185">Reference proteome</keyword>
<feature type="compositionally biased region" description="Low complexity" evidence="1">
    <location>
        <begin position="46"/>
        <end position="60"/>
    </location>
</feature>
<feature type="region of interest" description="Disordered" evidence="1">
    <location>
        <begin position="25"/>
        <end position="65"/>
    </location>
</feature>
<evidence type="ECO:0000313" key="2">
    <source>
        <dbReference type="Ensembl" id="ENSACIP00000006096.1"/>
    </source>
</evidence>
<reference evidence="2" key="1">
    <citation type="submission" date="2025-08" db="UniProtKB">
        <authorList>
            <consortium name="Ensembl"/>
        </authorList>
    </citation>
    <scope>IDENTIFICATION</scope>
</reference>
<proteinExistence type="predicted"/>
<dbReference type="STRING" id="61819.ENSACIP00000006096"/>
<name>A0A3Q0R6S7_AMPCI</name>
<reference evidence="2" key="2">
    <citation type="submission" date="2025-09" db="UniProtKB">
        <authorList>
            <consortium name="Ensembl"/>
        </authorList>
    </citation>
    <scope>IDENTIFICATION</scope>
</reference>
<evidence type="ECO:0000256" key="1">
    <source>
        <dbReference type="SAM" id="MobiDB-lite"/>
    </source>
</evidence>
<feature type="compositionally biased region" description="Basic and acidic residues" evidence="1">
    <location>
        <begin position="25"/>
        <end position="35"/>
    </location>
</feature>
<evidence type="ECO:0000313" key="3">
    <source>
        <dbReference type="Proteomes" id="UP000261340"/>
    </source>
</evidence>
<protein>
    <submittedName>
        <fullName evidence="2">Uncharacterized protein</fullName>
    </submittedName>
</protein>
<organism evidence="2 3">
    <name type="scientific">Amphilophus citrinellus</name>
    <name type="common">Midas cichlid</name>
    <name type="synonym">Cichlasoma citrinellum</name>
    <dbReference type="NCBI Taxonomy" id="61819"/>
    <lineage>
        <taxon>Eukaryota</taxon>
        <taxon>Metazoa</taxon>
        <taxon>Chordata</taxon>
        <taxon>Craniata</taxon>
        <taxon>Vertebrata</taxon>
        <taxon>Euteleostomi</taxon>
        <taxon>Actinopterygii</taxon>
        <taxon>Neopterygii</taxon>
        <taxon>Teleostei</taxon>
        <taxon>Neoteleostei</taxon>
        <taxon>Acanthomorphata</taxon>
        <taxon>Ovalentaria</taxon>
        <taxon>Cichlomorphae</taxon>
        <taxon>Cichliformes</taxon>
        <taxon>Cichlidae</taxon>
        <taxon>New World cichlids</taxon>
        <taxon>Cichlasomatinae</taxon>
        <taxon>Heroini</taxon>
        <taxon>Amphilophus</taxon>
    </lineage>
</organism>
<dbReference type="AlphaFoldDB" id="A0A3Q0R6S7"/>
<accession>A0A3Q0R6S7</accession>
<dbReference type="Proteomes" id="UP000261340">
    <property type="component" value="Unplaced"/>
</dbReference>